<keyword evidence="3 6" id="KW-1133">Transmembrane helix</keyword>
<dbReference type="GO" id="GO:0016020">
    <property type="term" value="C:membrane"/>
    <property type="evidence" value="ECO:0007669"/>
    <property type="project" value="UniProtKB-SubCell"/>
</dbReference>
<dbReference type="OrthoDB" id="417037at2759"/>
<comment type="caution">
    <text evidence="7">The sequence shown here is derived from an EMBL/GenBank/DDBJ whole genome shotgun (WGS) entry which is preliminary data.</text>
</comment>
<dbReference type="EMBL" id="MKGL01000196">
    <property type="protein sequence ID" value="RNF03424.1"/>
    <property type="molecule type" value="Genomic_DNA"/>
</dbReference>
<dbReference type="GeneID" id="40329653"/>
<evidence type="ECO:0000256" key="4">
    <source>
        <dbReference type="ARBA" id="ARBA00023136"/>
    </source>
</evidence>
<sequence length="404" mass="44440">MSCNNGGKLLPLDDDAGAGKDMHSEGMKGYGRVGACDGAALNVRDFTPLGVEVQTAEDVWDEHREQHAPLLEMTARTAPWRLKLFSALLYAVMSVGIMMLNKTIFTEFGFRCFIFVGFLQYTTTAVVSLARRYQGAISFPLKGFVQITLVELFPLPMVFVFNTLSGLGATQSLNMPLFVLLRRLSIALTLLGEAVFLRYHHDWETRTAVTLMIAGALIATGLDVNASPKGILFVLVNDVCTSLNGVLTRKKMDENKFSSEGIMFYTNAFAACFAGFMLLCNVQWELTGLRQFDGGTPAFAAFLALSAVSGYGISYATYLCMKLNSPLTASMIGASKNVVMSYVGMIFSDYAFTVPSFVGVNVSVLGCIVYSHREFVRIRRRDEGEATHQHSQPRQQRLSTTLET</sequence>
<gene>
    <name evidence="7" type="ORF">TraAM80_05720</name>
</gene>
<dbReference type="RefSeq" id="XP_029237498.1">
    <property type="nucleotide sequence ID" value="XM_029382591.1"/>
</dbReference>
<evidence type="ECO:0000313" key="7">
    <source>
        <dbReference type="EMBL" id="RNF03424.1"/>
    </source>
</evidence>
<protein>
    <submittedName>
        <fullName evidence="7">UDP-glucuronic acid/UDP-N-acetylgalactosamine transporter</fullName>
    </submittedName>
</protein>
<feature type="transmembrane region" description="Helical" evidence="6">
    <location>
        <begin position="108"/>
        <end position="129"/>
    </location>
</feature>
<dbReference type="PANTHER" id="PTHR11132">
    <property type="entry name" value="SOLUTE CARRIER FAMILY 35"/>
    <property type="match status" value="1"/>
</dbReference>
<feature type="transmembrane region" description="Helical" evidence="6">
    <location>
        <begin position="82"/>
        <end position="102"/>
    </location>
</feature>
<feature type="transmembrane region" description="Helical" evidence="6">
    <location>
        <begin position="173"/>
        <end position="196"/>
    </location>
</feature>
<feature type="transmembrane region" description="Helical" evidence="6">
    <location>
        <begin position="141"/>
        <end position="161"/>
    </location>
</feature>
<organism evidence="7 8">
    <name type="scientific">Trypanosoma rangeli</name>
    <dbReference type="NCBI Taxonomy" id="5698"/>
    <lineage>
        <taxon>Eukaryota</taxon>
        <taxon>Discoba</taxon>
        <taxon>Euglenozoa</taxon>
        <taxon>Kinetoplastea</taxon>
        <taxon>Metakinetoplastina</taxon>
        <taxon>Trypanosomatida</taxon>
        <taxon>Trypanosomatidae</taxon>
        <taxon>Trypanosoma</taxon>
        <taxon>Herpetosoma</taxon>
    </lineage>
</organism>
<evidence type="ECO:0000313" key="8">
    <source>
        <dbReference type="Proteomes" id="UP000283634"/>
    </source>
</evidence>
<reference evidence="7 8" key="1">
    <citation type="journal article" date="2018" name="BMC Genomics">
        <title>Genomic comparison of Trypanosoma conorhini and Trypanosoma rangeli to Trypanosoma cruzi strains of high and low virulence.</title>
        <authorList>
            <person name="Bradwell K.R."/>
            <person name="Koparde V.N."/>
            <person name="Matveyev A.V."/>
            <person name="Serrano M.G."/>
            <person name="Alves J.M."/>
            <person name="Parikh H."/>
            <person name="Huang B."/>
            <person name="Lee V."/>
            <person name="Espinosa-Alvarez O."/>
            <person name="Ortiz P.A."/>
            <person name="Costa-Martins A.G."/>
            <person name="Teixeira M.M."/>
            <person name="Buck G.A."/>
        </authorList>
    </citation>
    <scope>NUCLEOTIDE SEQUENCE [LARGE SCALE GENOMIC DNA]</scope>
    <source>
        <strain evidence="7 8">AM80</strain>
    </source>
</reference>
<dbReference type="InterPro" id="IPR050186">
    <property type="entry name" value="TPT_transporter"/>
</dbReference>
<feature type="compositionally biased region" description="Polar residues" evidence="5">
    <location>
        <begin position="389"/>
        <end position="404"/>
    </location>
</feature>
<accession>A0A422ND47</accession>
<dbReference type="OMA" id="MSVGIMM"/>
<feature type="transmembrane region" description="Helical" evidence="6">
    <location>
        <begin position="261"/>
        <end position="279"/>
    </location>
</feature>
<proteinExistence type="predicted"/>
<feature type="transmembrane region" description="Helical" evidence="6">
    <location>
        <begin position="353"/>
        <end position="371"/>
    </location>
</feature>
<dbReference type="VEuPathDB" id="TriTrypDB:TRSC58_05752"/>
<feature type="region of interest" description="Disordered" evidence="5">
    <location>
        <begin position="383"/>
        <end position="404"/>
    </location>
</feature>
<keyword evidence="4 6" id="KW-0472">Membrane</keyword>
<evidence type="ECO:0000256" key="5">
    <source>
        <dbReference type="SAM" id="MobiDB-lite"/>
    </source>
</evidence>
<name>A0A422ND47_TRYRA</name>
<evidence type="ECO:0000256" key="2">
    <source>
        <dbReference type="ARBA" id="ARBA00022692"/>
    </source>
</evidence>
<feature type="transmembrane region" description="Helical" evidence="6">
    <location>
        <begin position="208"/>
        <end position="224"/>
    </location>
</feature>
<evidence type="ECO:0000256" key="3">
    <source>
        <dbReference type="ARBA" id="ARBA00022989"/>
    </source>
</evidence>
<evidence type="ECO:0000256" key="1">
    <source>
        <dbReference type="ARBA" id="ARBA00004141"/>
    </source>
</evidence>
<dbReference type="Proteomes" id="UP000283634">
    <property type="component" value="Unassembled WGS sequence"/>
</dbReference>
<comment type="subcellular location">
    <subcellularLocation>
        <location evidence="1">Membrane</location>
        <topology evidence="1">Multi-pass membrane protein</topology>
    </subcellularLocation>
</comment>
<evidence type="ECO:0000256" key="6">
    <source>
        <dbReference type="SAM" id="Phobius"/>
    </source>
</evidence>
<feature type="transmembrane region" description="Helical" evidence="6">
    <location>
        <begin position="299"/>
        <end position="320"/>
    </location>
</feature>
<dbReference type="AlphaFoldDB" id="A0A422ND47"/>
<keyword evidence="2 6" id="KW-0812">Transmembrane</keyword>
<keyword evidence="8" id="KW-1185">Reference proteome</keyword>